<dbReference type="AlphaFoldDB" id="A0AAV7M0G3"/>
<gene>
    <name evidence="2" type="ORF">NDU88_002071</name>
</gene>
<organism evidence="2 3">
    <name type="scientific">Pleurodeles waltl</name>
    <name type="common">Iberian ribbed newt</name>
    <dbReference type="NCBI Taxonomy" id="8319"/>
    <lineage>
        <taxon>Eukaryota</taxon>
        <taxon>Metazoa</taxon>
        <taxon>Chordata</taxon>
        <taxon>Craniata</taxon>
        <taxon>Vertebrata</taxon>
        <taxon>Euteleostomi</taxon>
        <taxon>Amphibia</taxon>
        <taxon>Batrachia</taxon>
        <taxon>Caudata</taxon>
        <taxon>Salamandroidea</taxon>
        <taxon>Salamandridae</taxon>
        <taxon>Pleurodelinae</taxon>
        <taxon>Pleurodeles</taxon>
    </lineage>
</organism>
<proteinExistence type="predicted"/>
<evidence type="ECO:0000313" key="2">
    <source>
        <dbReference type="EMBL" id="KAJ1096941.1"/>
    </source>
</evidence>
<reference evidence="2" key="1">
    <citation type="journal article" date="2022" name="bioRxiv">
        <title>Sequencing and chromosome-scale assembly of the giantPleurodeles waltlgenome.</title>
        <authorList>
            <person name="Brown T."/>
            <person name="Elewa A."/>
            <person name="Iarovenko S."/>
            <person name="Subramanian E."/>
            <person name="Araus A.J."/>
            <person name="Petzold A."/>
            <person name="Susuki M."/>
            <person name="Suzuki K.-i.T."/>
            <person name="Hayashi T."/>
            <person name="Toyoda A."/>
            <person name="Oliveira C."/>
            <person name="Osipova E."/>
            <person name="Leigh N.D."/>
            <person name="Simon A."/>
            <person name="Yun M.H."/>
        </authorList>
    </citation>
    <scope>NUCLEOTIDE SEQUENCE</scope>
    <source>
        <strain evidence="2">20211129_DDA</strain>
        <tissue evidence="2">Liver</tissue>
    </source>
</reference>
<name>A0AAV7M0G3_PLEWA</name>
<dbReference type="EMBL" id="JANPWB010000014">
    <property type="protein sequence ID" value="KAJ1096941.1"/>
    <property type="molecule type" value="Genomic_DNA"/>
</dbReference>
<evidence type="ECO:0000313" key="3">
    <source>
        <dbReference type="Proteomes" id="UP001066276"/>
    </source>
</evidence>
<accession>A0AAV7M0G3</accession>
<dbReference type="Proteomes" id="UP001066276">
    <property type="component" value="Chromosome 10"/>
</dbReference>
<evidence type="ECO:0000256" key="1">
    <source>
        <dbReference type="SAM" id="MobiDB-lite"/>
    </source>
</evidence>
<comment type="caution">
    <text evidence="2">The sequence shown here is derived from an EMBL/GenBank/DDBJ whole genome shotgun (WGS) entry which is preliminary data.</text>
</comment>
<feature type="compositionally biased region" description="Polar residues" evidence="1">
    <location>
        <begin position="42"/>
        <end position="54"/>
    </location>
</feature>
<keyword evidence="3" id="KW-1185">Reference proteome</keyword>
<sequence length="120" mass="12776">MIQTDPNIFLKVLCLGSEALTRSAAMILTPGLVSRAVSLPSAHTTGTQTHTGSPPASAHTLTMPAPEQARTARSGNGKALMATPFLSDDPYIPQENRSNPISLRRFYTACCVVVPLRVQS</sequence>
<feature type="region of interest" description="Disordered" evidence="1">
    <location>
        <begin position="42"/>
        <end position="91"/>
    </location>
</feature>
<protein>
    <submittedName>
        <fullName evidence="2">Uncharacterized protein</fullName>
    </submittedName>
</protein>